<evidence type="ECO:0000313" key="4">
    <source>
        <dbReference type="Proteomes" id="UP001604277"/>
    </source>
</evidence>
<evidence type="ECO:0000313" key="3">
    <source>
        <dbReference type="EMBL" id="KAL2495848.1"/>
    </source>
</evidence>
<dbReference type="EMBL" id="JBFOLJ010000056">
    <property type="protein sequence ID" value="KAL2456663.1"/>
    <property type="molecule type" value="Genomic_DNA"/>
</dbReference>
<accession>A0ABD1NYF8</accession>
<feature type="region of interest" description="Disordered" evidence="1">
    <location>
        <begin position="77"/>
        <end position="102"/>
    </location>
</feature>
<evidence type="ECO:0000256" key="1">
    <source>
        <dbReference type="SAM" id="MobiDB-lite"/>
    </source>
</evidence>
<reference evidence="2" key="1">
    <citation type="submission" date="2024-07" db="EMBL/GenBank/DDBJ databases">
        <title>Two chromosome-level genome assemblies of Korean endemic species Abeliophyllum distichum and Forsythia ovata (Oleaceae).</title>
        <authorList>
            <person name="Mun J.H."/>
        </authorList>
    </citation>
    <scope>NUCLEOTIDE SEQUENCE</scope>
    <source>
        <strain evidence="2">KNKB202402200001</strain>
        <tissue evidence="2">Leaf</tissue>
    </source>
</reference>
<comment type="caution">
    <text evidence="2">The sequence shown here is derived from an EMBL/GenBank/DDBJ whole genome shotgun (WGS) entry which is preliminary data.</text>
</comment>
<evidence type="ECO:0000313" key="2">
    <source>
        <dbReference type="EMBL" id="KAL2456663.1"/>
    </source>
</evidence>
<dbReference type="EMBL" id="JBFOLJ010000011">
    <property type="protein sequence ID" value="KAL2495848.1"/>
    <property type="molecule type" value="Genomic_DNA"/>
</dbReference>
<protein>
    <submittedName>
        <fullName evidence="2">Uncharacterized protein</fullName>
    </submittedName>
</protein>
<feature type="region of interest" description="Disordered" evidence="1">
    <location>
        <begin position="1"/>
        <end position="21"/>
    </location>
</feature>
<proteinExistence type="predicted"/>
<dbReference type="AlphaFoldDB" id="A0ABD1NYF8"/>
<reference evidence="4" key="2">
    <citation type="submission" date="2024-07" db="EMBL/GenBank/DDBJ databases">
        <title>Two chromosome-level genome assemblies of Korean endemic species Abeliophyllum distichum and Forsythia ovata (Oleaceae).</title>
        <authorList>
            <person name="Jang H."/>
        </authorList>
    </citation>
    <scope>NUCLEOTIDE SEQUENCE [LARGE SCALE GENOMIC DNA]</scope>
</reference>
<name>A0ABD1NYF8_9LAMI</name>
<keyword evidence="4" id="KW-1185">Reference proteome</keyword>
<dbReference type="Proteomes" id="UP001604277">
    <property type="component" value="Unassembled WGS sequence"/>
</dbReference>
<sequence>MTSAKHQTLKSTKSASSQSHELQQAELYFIPTPGIIPQHISRLDAALPRNDLQLNFSFYNMVDDLQLMKSEEQSRMKAQRAKNRSIVRDSVRFHAPQKMKPN</sequence>
<organism evidence="2 4">
    <name type="scientific">Forsythia ovata</name>
    <dbReference type="NCBI Taxonomy" id="205694"/>
    <lineage>
        <taxon>Eukaryota</taxon>
        <taxon>Viridiplantae</taxon>
        <taxon>Streptophyta</taxon>
        <taxon>Embryophyta</taxon>
        <taxon>Tracheophyta</taxon>
        <taxon>Spermatophyta</taxon>
        <taxon>Magnoliopsida</taxon>
        <taxon>eudicotyledons</taxon>
        <taxon>Gunneridae</taxon>
        <taxon>Pentapetalae</taxon>
        <taxon>asterids</taxon>
        <taxon>lamiids</taxon>
        <taxon>Lamiales</taxon>
        <taxon>Oleaceae</taxon>
        <taxon>Forsythieae</taxon>
        <taxon>Forsythia</taxon>
    </lineage>
</organism>
<gene>
    <name evidence="3" type="ORF">Fot_39605</name>
    <name evidence="2" type="ORF">Fot_56761</name>
</gene>